<feature type="compositionally biased region" description="Polar residues" evidence="15">
    <location>
        <begin position="796"/>
        <end position="809"/>
    </location>
</feature>
<evidence type="ECO:0000256" key="14">
    <source>
        <dbReference type="SAM" id="Coils"/>
    </source>
</evidence>
<dbReference type="GO" id="GO:0046872">
    <property type="term" value="F:metal ion binding"/>
    <property type="evidence" value="ECO:0007669"/>
    <property type="project" value="UniProtKB-KW"/>
</dbReference>
<feature type="compositionally biased region" description="Low complexity" evidence="15">
    <location>
        <begin position="338"/>
        <end position="354"/>
    </location>
</feature>
<dbReference type="Gene3D" id="2.40.37.20">
    <property type="entry name" value="D-serine dehydratase-like domain"/>
    <property type="match status" value="1"/>
</dbReference>
<dbReference type="PANTHER" id="PTHR28004:SF2">
    <property type="entry name" value="D-SERINE DEHYDRATASE"/>
    <property type="match status" value="1"/>
</dbReference>
<feature type="compositionally biased region" description="Low complexity" evidence="15">
    <location>
        <begin position="728"/>
        <end position="743"/>
    </location>
</feature>
<keyword evidence="7" id="KW-0663">Pyridoxal phosphate</keyword>
<evidence type="ECO:0000313" key="17">
    <source>
        <dbReference type="EMBL" id="WOO82461.1"/>
    </source>
</evidence>
<dbReference type="GeneID" id="87809176"/>
<dbReference type="GO" id="GO:0008721">
    <property type="term" value="F:D-serine ammonia-lyase activity"/>
    <property type="evidence" value="ECO:0007669"/>
    <property type="project" value="UniProtKB-EC"/>
</dbReference>
<evidence type="ECO:0000259" key="16">
    <source>
        <dbReference type="PROSITE" id="PS50086"/>
    </source>
</evidence>
<dbReference type="FunFam" id="1.10.8.270:FF:000026">
    <property type="entry name" value="TBC (Tre-2/Bub2/Cdc16) domain family"/>
    <property type="match status" value="1"/>
</dbReference>
<keyword evidence="5" id="KW-0479">Metal-binding</keyword>
<dbReference type="SUPFAM" id="SSF51419">
    <property type="entry name" value="PLP-binding barrel"/>
    <property type="match status" value="1"/>
</dbReference>
<dbReference type="Pfam" id="PF00566">
    <property type="entry name" value="RabGAP-TBC"/>
    <property type="match status" value="1"/>
</dbReference>
<evidence type="ECO:0000256" key="5">
    <source>
        <dbReference type="ARBA" id="ARBA00022723"/>
    </source>
</evidence>
<evidence type="ECO:0000256" key="12">
    <source>
        <dbReference type="ARBA" id="ARBA00069616"/>
    </source>
</evidence>
<protein>
    <recommendedName>
        <fullName evidence="12">D-serine dehydratase</fullName>
        <ecNumber evidence="11">4.3.1.18</ecNumber>
    </recommendedName>
    <alternativeName>
        <fullName evidence="13">D-serine deaminase</fullName>
    </alternativeName>
</protein>
<dbReference type="InterPro" id="IPR001608">
    <property type="entry name" value="Ala_racemase_N"/>
</dbReference>
<keyword evidence="18" id="KW-1185">Reference proteome</keyword>
<feature type="domain" description="Rab-GAP TBC" evidence="16">
    <location>
        <begin position="927"/>
        <end position="1112"/>
    </location>
</feature>
<dbReference type="InterPro" id="IPR026956">
    <property type="entry name" value="D-ser_dehydrat-like_dom"/>
</dbReference>
<dbReference type="PANTHER" id="PTHR28004">
    <property type="entry name" value="ZGC:162816-RELATED"/>
    <property type="match status" value="1"/>
</dbReference>
<feature type="coiled-coil region" evidence="14">
    <location>
        <begin position="258"/>
        <end position="285"/>
    </location>
</feature>
<evidence type="ECO:0000256" key="2">
    <source>
        <dbReference type="ARBA" id="ARBA00001947"/>
    </source>
</evidence>
<dbReference type="EC" id="4.3.1.18" evidence="11"/>
<dbReference type="SMART" id="SM01119">
    <property type="entry name" value="D-ser_dehydrat"/>
    <property type="match status" value="1"/>
</dbReference>
<keyword evidence="4" id="KW-0216">Detoxification</keyword>
<gene>
    <name evidence="17" type="primary">cct3</name>
    <name evidence="17" type="ORF">LOC62_04G005949</name>
</gene>
<reference evidence="17" key="1">
    <citation type="submission" date="2023-10" db="EMBL/GenBank/DDBJ databases">
        <authorList>
            <person name="Noh H."/>
        </authorList>
    </citation>
    <scope>NUCLEOTIDE SEQUENCE</scope>
    <source>
        <strain evidence="17">DUCC4014</strain>
    </source>
</reference>
<dbReference type="Gene3D" id="1.10.8.270">
    <property type="entry name" value="putative rabgap domain of human tbc1 domain family member 14 like domains"/>
    <property type="match status" value="1"/>
</dbReference>
<dbReference type="Proteomes" id="UP000827549">
    <property type="component" value="Chromosome 4"/>
</dbReference>
<dbReference type="InterPro" id="IPR000195">
    <property type="entry name" value="Rab-GAP-TBC_dom"/>
</dbReference>
<evidence type="ECO:0000256" key="4">
    <source>
        <dbReference type="ARBA" id="ARBA00022575"/>
    </source>
</evidence>
<feature type="compositionally biased region" description="Low complexity" evidence="15">
    <location>
        <begin position="92"/>
        <end position="106"/>
    </location>
</feature>
<evidence type="ECO:0000256" key="8">
    <source>
        <dbReference type="ARBA" id="ARBA00023239"/>
    </source>
</evidence>
<evidence type="ECO:0000256" key="11">
    <source>
        <dbReference type="ARBA" id="ARBA00066349"/>
    </source>
</evidence>
<dbReference type="Gene3D" id="1.10.472.80">
    <property type="entry name" value="Ypt/Rab-GAP domain of gyp1p, domain 3"/>
    <property type="match status" value="1"/>
</dbReference>
<feature type="region of interest" description="Disordered" evidence="15">
    <location>
        <begin position="701"/>
        <end position="809"/>
    </location>
</feature>
<dbReference type="GO" id="GO:0036088">
    <property type="term" value="P:D-serine catabolic process"/>
    <property type="evidence" value="ECO:0007669"/>
    <property type="project" value="TreeGrafter"/>
</dbReference>
<feature type="compositionally biased region" description="Basic and acidic residues" evidence="15">
    <location>
        <begin position="154"/>
        <end position="169"/>
    </location>
</feature>
<proteinExistence type="inferred from homology"/>
<dbReference type="PROSITE" id="PS50086">
    <property type="entry name" value="TBC_RABGAP"/>
    <property type="match status" value="1"/>
</dbReference>
<dbReference type="Pfam" id="PF14031">
    <property type="entry name" value="D-ser_dehydrat"/>
    <property type="match status" value="1"/>
</dbReference>
<feature type="compositionally biased region" description="Basic and acidic residues" evidence="15">
    <location>
        <begin position="23"/>
        <end position="33"/>
    </location>
</feature>
<feature type="compositionally biased region" description="Polar residues" evidence="15">
    <location>
        <begin position="762"/>
        <end position="777"/>
    </location>
</feature>
<feature type="compositionally biased region" description="Low complexity" evidence="15">
    <location>
        <begin position="50"/>
        <end position="67"/>
    </location>
</feature>
<dbReference type="SMART" id="SM00164">
    <property type="entry name" value="TBC"/>
    <property type="match status" value="1"/>
</dbReference>
<feature type="compositionally biased region" description="Basic and acidic residues" evidence="15">
    <location>
        <begin position="489"/>
        <end position="503"/>
    </location>
</feature>
<comment type="cofactor">
    <cofactor evidence="2">
        <name>Zn(2+)</name>
        <dbReference type="ChEBI" id="CHEBI:29105"/>
    </cofactor>
</comment>
<evidence type="ECO:0000256" key="9">
    <source>
        <dbReference type="ARBA" id="ARBA00051198"/>
    </source>
</evidence>
<keyword evidence="14" id="KW-0175">Coiled coil</keyword>
<evidence type="ECO:0000313" key="18">
    <source>
        <dbReference type="Proteomes" id="UP000827549"/>
    </source>
</evidence>
<dbReference type="Gene3D" id="3.20.20.10">
    <property type="entry name" value="Alanine racemase"/>
    <property type="match status" value="1"/>
</dbReference>
<keyword evidence="6" id="KW-0862">Zinc</keyword>
<dbReference type="InterPro" id="IPR035969">
    <property type="entry name" value="Rab-GAP_TBC_sf"/>
</dbReference>
<organism evidence="17 18">
    <name type="scientific">Vanrija pseudolonga</name>
    <dbReference type="NCBI Taxonomy" id="143232"/>
    <lineage>
        <taxon>Eukaryota</taxon>
        <taxon>Fungi</taxon>
        <taxon>Dikarya</taxon>
        <taxon>Basidiomycota</taxon>
        <taxon>Agaricomycotina</taxon>
        <taxon>Tremellomycetes</taxon>
        <taxon>Trichosporonales</taxon>
        <taxon>Trichosporonaceae</taxon>
        <taxon>Vanrija</taxon>
    </lineage>
</organism>
<evidence type="ECO:0000256" key="6">
    <source>
        <dbReference type="ARBA" id="ARBA00022833"/>
    </source>
</evidence>
<feature type="region of interest" description="Disordered" evidence="15">
    <location>
        <begin position="218"/>
        <end position="242"/>
    </location>
</feature>
<dbReference type="Pfam" id="PF01168">
    <property type="entry name" value="Ala_racemase_N"/>
    <property type="match status" value="1"/>
</dbReference>
<dbReference type="EMBL" id="CP086717">
    <property type="protein sequence ID" value="WOO82461.1"/>
    <property type="molecule type" value="Genomic_DNA"/>
</dbReference>
<accession>A0AAF0YCW2</accession>
<dbReference type="InterPro" id="IPR051466">
    <property type="entry name" value="D-amino_acid_metab_enzyme"/>
</dbReference>
<evidence type="ECO:0000256" key="1">
    <source>
        <dbReference type="ARBA" id="ARBA00001933"/>
    </source>
</evidence>
<keyword evidence="8" id="KW-0456">Lyase</keyword>
<dbReference type="RefSeq" id="XP_062628493.1">
    <property type="nucleotide sequence ID" value="XM_062772508.1"/>
</dbReference>
<comment type="cofactor">
    <cofactor evidence="1">
        <name>pyridoxal 5'-phosphate</name>
        <dbReference type="ChEBI" id="CHEBI:597326"/>
    </cofactor>
</comment>
<comment type="similarity">
    <text evidence="3">Belongs to the DSD1 family.</text>
</comment>
<dbReference type="FunFam" id="3.20.20.10:FF:000016">
    <property type="entry name" value="D-serine dehydratase"/>
    <property type="match status" value="1"/>
</dbReference>
<evidence type="ECO:0000256" key="3">
    <source>
        <dbReference type="ARBA" id="ARBA00005323"/>
    </source>
</evidence>
<dbReference type="InterPro" id="IPR029066">
    <property type="entry name" value="PLP-binding_barrel"/>
</dbReference>
<feature type="region of interest" description="Disordered" evidence="15">
    <location>
        <begin position="334"/>
        <end position="393"/>
    </location>
</feature>
<dbReference type="GO" id="GO:0009636">
    <property type="term" value="P:response to toxic substance"/>
    <property type="evidence" value="ECO:0007669"/>
    <property type="project" value="UniProtKB-KW"/>
</dbReference>
<name>A0AAF0YCW2_9TREE</name>
<comment type="catalytic activity">
    <reaction evidence="9">
        <text>D-serine = pyruvate + NH4(+)</text>
        <dbReference type="Rhea" id="RHEA:13977"/>
        <dbReference type="ChEBI" id="CHEBI:15361"/>
        <dbReference type="ChEBI" id="CHEBI:28938"/>
        <dbReference type="ChEBI" id="CHEBI:35247"/>
        <dbReference type="EC" id="4.3.1.18"/>
    </reaction>
    <physiologicalReaction direction="left-to-right" evidence="9">
        <dbReference type="Rhea" id="RHEA:13978"/>
    </physiologicalReaction>
</comment>
<dbReference type="InterPro" id="IPR042208">
    <property type="entry name" value="D-ser_dehydrat-like_sf"/>
</dbReference>
<sequence length="1590" mass="168979">MHTVMIEQKERHITLHNGTPNHRTWEPTSDEHPLSPSSSSNTPYFTRRLSSASLKAAPSAPSASNDPPSRRHASTISSGSPAPAAPGPAPTPSALSLSTPSPTSTPRQRRAQPGAVATPLDADLLGIGPSRRRPALGRAASRSPATSAIFAEEETPRKPRAAEARDSPARESPAPETPGDWAQYLDSLDRDELALLDTRWEDMTDGEIAAFLEPYHPAGSSVTSAPPRAGGKKGNGDVEPLFPPSPPGGVVHDLEHPLRVLSRAVRELREAVTRLEEDNKRLRLDAAARRASDVSLVTTPVRSHVDQTLHDGLADALSTSLTSPIKRAGLVLEEAPRSSVSPTPSIVSVTPSLSRAKSPAPSHTSARSVASIPERPRSSSASASGSYGHGGHKRNSGWGSIWGWGKKPGRKGSIASLSGSITPSVAVVEEDSDDEWRRGDGGSTPSFRAIFLATRILTPDPSSLLVDSARINTSSSIARLAHTLVSNARDGDVVPRDPPTAKRERARSRAASVTSQQAAAAAAVEPATASAMATSLGSASAIERRDPSGAGYSDQAIAATVAVGRTLLSRGKAAISGKIDEPMARPALVNRATSRPFPTTAMAPALQSPGEPGFPLHTDTPPPSVELGTIVPDEARPPTVLLSRQNLASFFQSSRVGAPKLATATRFTSDQPPLTDRYGFIYDIQHASMLKDASRAGTPAPISLTGHVPELTELPSSRSSTPAARLPATRTNSTSTKASSTASLKPPAVRSDSASSHSRESTPGSPISHTPETTPNGTPRKRTTALQRSLAPAPSKPTSAKDQTTVSVRGASSLQTGVSASALSHPATPLAEPSASRLTVSSLLDQLTDIHDKQQKARTTEWDAFLRKKTRARIRPSSVAGSERRGNGVQDVGVGAALAAVVNMGGGAGGKTGQEEYRAFLRLVRRGIPIPYRADVWAECSGARDLLVPGEYAEILAVHKDDKSPVIAEIEKDVGRTFPGNVFFGGDGPGVAKLRRVLTAYSWHNPAVGYCQGMNMLAATLLLTHTDEEQAFWVLHCIIERLLPQDYYTPTLLGSRADQHLVAQHVPRVAVHLDKLQVDLASVTFGWFLSLFTDCLPVETLFRVWDVFFVEGHDVLFRVAIAILKINETDLLACDSVGDLFTFISGMTSRLWGADKLIALQHSYKSVIRHADIQALYDKAVTFTPSLIPYADKRALVDEFVGRKLSSLRTPALIVDRKGFAANCDFVTGEIKAKGLGFRAHIKTHKTAEGVRLQVAPGVSALVTSTLPEVWGVLESGLVSEGKVTDILYSLPVSEDRLEDLTDAQEKAGDGAAIRVMVDHAEQVEALARGHAALNRRRKWSVFVKVDGGAHRAGAPPRSAQMKDLVEALIKASDSVEVFGFYSHFGNSYKSTNLNEAGKYYAGEIDCVNDAAKYARELGLKGEWTLSVGATPTAHAAALGAATEGGLAGTLEVHAGCYCLNDLQQSATGLVKDQRTTALTVLGTVVSKYADRGEGMCDIGALAVSKDQGPIPGHGGVVTPGLEGWSLGRISQEHGTLVKIDAGARELQIGERLRVVPQHACLACANFPWFYVVDGDGDTVVDVWVPWRAW</sequence>
<feature type="region of interest" description="Disordered" evidence="15">
    <location>
        <begin position="489"/>
        <end position="517"/>
    </location>
</feature>
<comment type="function">
    <text evidence="10">Catalyzes the conversion of D-serine to pyruvate and ammonia. May play a role in D-serine detoxification.</text>
</comment>
<feature type="region of interest" description="Disordered" evidence="15">
    <location>
        <begin position="1"/>
        <end position="185"/>
    </location>
</feature>
<evidence type="ECO:0000256" key="10">
    <source>
        <dbReference type="ARBA" id="ARBA00055764"/>
    </source>
</evidence>
<evidence type="ECO:0000256" key="7">
    <source>
        <dbReference type="ARBA" id="ARBA00022898"/>
    </source>
</evidence>
<evidence type="ECO:0000256" key="13">
    <source>
        <dbReference type="ARBA" id="ARBA00075219"/>
    </source>
</evidence>
<evidence type="ECO:0000256" key="15">
    <source>
        <dbReference type="SAM" id="MobiDB-lite"/>
    </source>
</evidence>
<dbReference type="SUPFAM" id="SSF47923">
    <property type="entry name" value="Ypt/Rab-GAP domain of gyp1p"/>
    <property type="match status" value="2"/>
</dbReference>